<dbReference type="Gene3D" id="3.80.10.10">
    <property type="entry name" value="Ribonuclease Inhibitor"/>
    <property type="match status" value="5"/>
</dbReference>
<dbReference type="GO" id="GO:0005886">
    <property type="term" value="C:plasma membrane"/>
    <property type="evidence" value="ECO:0007669"/>
    <property type="project" value="UniProtKB-SubCell"/>
</dbReference>
<evidence type="ECO:0000256" key="12">
    <source>
        <dbReference type="SAM" id="Phobius"/>
    </source>
</evidence>
<dbReference type="FunFam" id="3.80.10.10:FF:000111">
    <property type="entry name" value="LRR receptor-like serine/threonine-protein kinase ERECTA"/>
    <property type="match status" value="1"/>
</dbReference>
<dbReference type="Pfam" id="PF13855">
    <property type="entry name" value="LRR_8"/>
    <property type="match status" value="1"/>
</dbReference>
<reference evidence="14 15" key="1">
    <citation type="submission" date="2013-10" db="EMBL/GenBank/DDBJ databases">
        <authorList>
            <consortium name="International Citrus Genome Consortium"/>
            <person name="Jenkins J."/>
            <person name="Schmutz J."/>
            <person name="Prochnik S."/>
            <person name="Rokhsar D."/>
            <person name="Gmitter F."/>
            <person name="Ollitrault P."/>
            <person name="Machado M."/>
            <person name="Talon M."/>
            <person name="Wincker P."/>
            <person name="Jaillon O."/>
            <person name="Morgante M."/>
        </authorList>
    </citation>
    <scope>NUCLEOTIDE SEQUENCE</scope>
    <source>
        <strain evidence="15">cv. Clemenules</strain>
    </source>
</reference>
<dbReference type="Pfam" id="PF08263">
    <property type="entry name" value="LRRNT_2"/>
    <property type="match status" value="1"/>
</dbReference>
<keyword evidence="15" id="KW-1185">Reference proteome</keyword>
<dbReference type="PANTHER" id="PTHR48063">
    <property type="entry name" value="LRR RECEPTOR-LIKE KINASE"/>
    <property type="match status" value="1"/>
</dbReference>
<organism evidence="14 15">
    <name type="scientific">Citrus clementina</name>
    <name type="common">Clementine</name>
    <name type="synonym">Citrus deliciosa x Citrus sinensis</name>
    <dbReference type="NCBI Taxonomy" id="85681"/>
    <lineage>
        <taxon>Eukaryota</taxon>
        <taxon>Viridiplantae</taxon>
        <taxon>Streptophyta</taxon>
        <taxon>Embryophyta</taxon>
        <taxon>Tracheophyta</taxon>
        <taxon>Spermatophyta</taxon>
        <taxon>Magnoliopsida</taxon>
        <taxon>eudicotyledons</taxon>
        <taxon>Gunneridae</taxon>
        <taxon>Pentapetalae</taxon>
        <taxon>rosids</taxon>
        <taxon>malvids</taxon>
        <taxon>Sapindales</taxon>
        <taxon>Rutaceae</taxon>
        <taxon>Aurantioideae</taxon>
        <taxon>Citrus</taxon>
    </lineage>
</organism>
<keyword evidence="6" id="KW-0732">Signal</keyword>
<keyword evidence="8 12" id="KW-1133">Transmembrane helix</keyword>
<evidence type="ECO:0000256" key="9">
    <source>
        <dbReference type="ARBA" id="ARBA00023136"/>
    </source>
</evidence>
<evidence type="ECO:0000256" key="11">
    <source>
        <dbReference type="ARBA" id="ARBA00023180"/>
    </source>
</evidence>
<evidence type="ECO:0000313" key="14">
    <source>
        <dbReference type="EMBL" id="ESR60329.1"/>
    </source>
</evidence>
<name>V4W304_CITCL</name>
<feature type="transmembrane region" description="Helical" evidence="12">
    <location>
        <begin position="833"/>
        <end position="851"/>
    </location>
</feature>
<keyword evidence="5 12" id="KW-0812">Transmembrane</keyword>
<dbReference type="InterPro" id="IPR003591">
    <property type="entry name" value="Leu-rich_rpt_typical-subtyp"/>
</dbReference>
<dbReference type="Proteomes" id="UP000030687">
    <property type="component" value="Unassembled WGS sequence"/>
</dbReference>
<evidence type="ECO:0000259" key="13">
    <source>
        <dbReference type="Pfam" id="PF08263"/>
    </source>
</evidence>
<sequence length="855" mass="95013">CQEAERKALLQFKQSLRDPSGQLSSWVGEDCCSWSGVSCNNRTASVIKLNLNNPFRDSFGSFEDDAGHELGGEISPSLLQLKDLEYLDLSMSNFTGFQVPEFIGSLKELRYLNLSGSFFSGTIPQSLGNLSNLLYLDLNNFLDQSNQIDLEWLSGLSSLVYFNLGGADLSKAGAYWLEVFNKLHSFVELHLPNCNLPSLPLSFPSLNFASLQVLDLSNNDFNSTTPHWLFNITSLLCLDLGSNDLQGDIPDGFASLNSLQELDLSGNSFLGGQLSRNLGKLCNLRTMILSRNNISSEVSDFLDGLSECTNSILLEKLELRFNQFTGILPISLGSLKNLRHLVLWQNSFLENFGQLSALEVLDLSENKWEGVITESRFRNLSSLEELSLTIESPQSLTKDSINVTLLFNISSDWFPPFKLGFIKLRSCQLGPKFPTWLRNQTELRTLVLNKARISDTIPDWFWQLSLTLDELDVAYNELRGRVPNSLGFNFPATVDLSSNNFEGRLPLWSFNVTKLYLLQLLNSSIPKSIGNLKQLITLVISNNNLSGEIPLLFSNSSFLYILDMSNNSLSGSIPESIGSLRTLRFLVLRNNYLSGELPLSLKNCTFMESLDLGDNNLSGNIPAWIGASMPGLSILRLLHILDLSHNDLSGFIPPRVGNLSDMKVEPPKSVQHEGRLRVVTKGSERKYFTTLYLVNLLDLSSTNLSAEIPAELTSLVHLGTLNLSHNHLVGKIPEEIGNFEWLETLDLSKNKLSGSIPPSMASLIFMNHLNLSYNNLSGEIPNTNQFQTLNDPSIYEGNLALCGDPLPKKCPENGGRSPVPRGDDEDEDEHDKLWLFVSVALGFIAGFWGFFGSSC</sequence>
<dbReference type="KEGG" id="cic:CICLE_v10018220mg"/>
<keyword evidence="7" id="KW-0677">Repeat</keyword>
<dbReference type="Gramene" id="ESR60329">
    <property type="protein sequence ID" value="ESR60329"/>
    <property type="gene ID" value="CICLE_v10018220mg"/>
</dbReference>
<dbReference type="EMBL" id="KI536312">
    <property type="protein sequence ID" value="ESR60329.1"/>
    <property type="molecule type" value="Genomic_DNA"/>
</dbReference>
<feature type="non-terminal residue" evidence="14">
    <location>
        <position position="1"/>
    </location>
</feature>
<evidence type="ECO:0000256" key="8">
    <source>
        <dbReference type="ARBA" id="ARBA00022989"/>
    </source>
</evidence>
<keyword evidence="11" id="KW-0325">Glycoprotein</keyword>
<dbReference type="eggNOG" id="KOG0619">
    <property type="taxonomic scope" value="Eukaryota"/>
</dbReference>
<gene>
    <name evidence="14" type="ORF">CICLE_v10018220mg</name>
</gene>
<evidence type="ECO:0000256" key="4">
    <source>
        <dbReference type="ARBA" id="ARBA00022614"/>
    </source>
</evidence>
<keyword evidence="9 12" id="KW-0472">Membrane</keyword>
<dbReference type="FunFam" id="3.80.10.10:FF:000095">
    <property type="entry name" value="LRR receptor-like serine/threonine-protein kinase GSO1"/>
    <property type="match status" value="1"/>
</dbReference>
<evidence type="ECO:0000256" key="3">
    <source>
        <dbReference type="ARBA" id="ARBA00022475"/>
    </source>
</evidence>
<comment type="similarity">
    <text evidence="2">Belongs to the RLP family.</text>
</comment>
<evidence type="ECO:0000256" key="2">
    <source>
        <dbReference type="ARBA" id="ARBA00009592"/>
    </source>
</evidence>
<evidence type="ECO:0000313" key="15">
    <source>
        <dbReference type="Proteomes" id="UP000030687"/>
    </source>
</evidence>
<dbReference type="SMART" id="SM00369">
    <property type="entry name" value="LRR_TYP"/>
    <property type="match status" value="6"/>
</dbReference>
<dbReference type="PANTHER" id="PTHR48063:SF81">
    <property type="entry name" value="LEUCINE-RICH REPEAT-CONTAINING N-TERMINAL PLANT-TYPE DOMAIN-CONTAINING PROTEIN"/>
    <property type="match status" value="1"/>
</dbReference>
<dbReference type="InterPro" id="IPR001611">
    <property type="entry name" value="Leu-rich_rpt"/>
</dbReference>
<keyword evidence="4" id="KW-0433">Leucine-rich repeat</keyword>
<dbReference type="Pfam" id="PF00560">
    <property type="entry name" value="LRR_1"/>
    <property type="match status" value="10"/>
</dbReference>
<dbReference type="InParanoid" id="V4W304"/>
<evidence type="ECO:0000256" key="7">
    <source>
        <dbReference type="ARBA" id="ARBA00022737"/>
    </source>
</evidence>
<accession>V4W304</accession>
<dbReference type="InterPro" id="IPR032675">
    <property type="entry name" value="LRR_dom_sf"/>
</dbReference>
<keyword evidence="10" id="KW-0675">Receptor</keyword>
<evidence type="ECO:0000256" key="5">
    <source>
        <dbReference type="ARBA" id="ARBA00022692"/>
    </source>
</evidence>
<dbReference type="InterPro" id="IPR013210">
    <property type="entry name" value="LRR_N_plant-typ"/>
</dbReference>
<dbReference type="OMA" id="WNGVISE"/>
<dbReference type="InterPro" id="IPR046956">
    <property type="entry name" value="RLP23-like"/>
</dbReference>
<dbReference type="FunFam" id="3.80.10.10:FF:000649">
    <property type="entry name" value="Leucine Rich Repeat family protein"/>
    <property type="match status" value="1"/>
</dbReference>
<keyword evidence="3" id="KW-1003">Cell membrane</keyword>
<proteinExistence type="inferred from homology"/>
<dbReference type="SUPFAM" id="SSF52058">
    <property type="entry name" value="L domain-like"/>
    <property type="match status" value="2"/>
</dbReference>
<evidence type="ECO:0000256" key="1">
    <source>
        <dbReference type="ARBA" id="ARBA00004251"/>
    </source>
</evidence>
<dbReference type="SUPFAM" id="SSF52047">
    <property type="entry name" value="RNI-like"/>
    <property type="match status" value="1"/>
</dbReference>
<feature type="domain" description="Leucine-rich repeat-containing N-terminal plant-type" evidence="13">
    <location>
        <begin position="4"/>
        <end position="40"/>
    </location>
</feature>
<evidence type="ECO:0000256" key="6">
    <source>
        <dbReference type="ARBA" id="ARBA00022729"/>
    </source>
</evidence>
<comment type="subcellular location">
    <subcellularLocation>
        <location evidence="1">Cell membrane</location>
        <topology evidence="1">Single-pass type I membrane protein</topology>
    </subcellularLocation>
</comment>
<evidence type="ECO:0000256" key="10">
    <source>
        <dbReference type="ARBA" id="ARBA00023170"/>
    </source>
</evidence>
<protein>
    <recommendedName>
        <fullName evidence="13">Leucine-rich repeat-containing N-terminal plant-type domain-containing protein</fullName>
    </recommendedName>
</protein>
<dbReference type="AlphaFoldDB" id="V4W304"/>